<keyword evidence="7" id="KW-1185">Reference proteome</keyword>
<protein>
    <submittedName>
        <fullName evidence="6">Transcriptional regulator, TetR family</fullName>
    </submittedName>
</protein>
<dbReference type="OrthoDB" id="3382616at2"/>
<organism evidence="6 7">
    <name type="scientific">Kribbella flavida (strain DSM 17836 / JCM 10339 / NBRC 14399)</name>
    <dbReference type="NCBI Taxonomy" id="479435"/>
    <lineage>
        <taxon>Bacteria</taxon>
        <taxon>Bacillati</taxon>
        <taxon>Actinomycetota</taxon>
        <taxon>Actinomycetes</taxon>
        <taxon>Propionibacteriales</taxon>
        <taxon>Kribbellaceae</taxon>
        <taxon>Kribbella</taxon>
    </lineage>
</organism>
<keyword evidence="2 4" id="KW-0238">DNA-binding</keyword>
<dbReference type="Proteomes" id="UP000007967">
    <property type="component" value="Chromosome"/>
</dbReference>
<keyword evidence="3" id="KW-0804">Transcription</keyword>
<dbReference type="EMBL" id="CP001736">
    <property type="protein sequence ID" value="ADB29233.1"/>
    <property type="molecule type" value="Genomic_DNA"/>
</dbReference>
<proteinExistence type="predicted"/>
<dbReference type="GO" id="GO:0003700">
    <property type="term" value="F:DNA-binding transcription factor activity"/>
    <property type="evidence" value="ECO:0007669"/>
    <property type="project" value="TreeGrafter"/>
</dbReference>
<dbReference type="InterPro" id="IPR050109">
    <property type="entry name" value="HTH-type_TetR-like_transc_reg"/>
</dbReference>
<dbReference type="KEGG" id="kfl:Kfla_0104"/>
<evidence type="ECO:0000256" key="3">
    <source>
        <dbReference type="ARBA" id="ARBA00023163"/>
    </source>
</evidence>
<evidence type="ECO:0000313" key="6">
    <source>
        <dbReference type="EMBL" id="ADB29233.1"/>
    </source>
</evidence>
<dbReference type="HOGENOM" id="CLU_069356_17_1_11"/>
<name>D2PRQ3_KRIFD</name>
<dbReference type="GO" id="GO:0000976">
    <property type="term" value="F:transcription cis-regulatory region binding"/>
    <property type="evidence" value="ECO:0007669"/>
    <property type="project" value="TreeGrafter"/>
</dbReference>
<reference evidence="6 7" key="2">
    <citation type="journal article" date="2010" name="Stand. Genomic Sci.">
        <title>Complete genome sequence of Kribbella flavida type strain (IFO 14399).</title>
        <authorList>
            <person name="Pukall R."/>
            <person name="Lapidus A."/>
            <person name="Glavina Del Rio T."/>
            <person name="Copeland A."/>
            <person name="Tice H."/>
            <person name="Cheng J.-F."/>
            <person name="Lucas S."/>
            <person name="Chen F."/>
            <person name="Nolan M."/>
            <person name="LaButti K."/>
            <person name="Pati A."/>
            <person name="Ivanova N."/>
            <person name="Mavrommatis K."/>
            <person name="Mikhailova N."/>
            <person name="Pitluck S."/>
            <person name="Bruce D."/>
            <person name="Goodwin L."/>
            <person name="Land M."/>
            <person name="Hauser L."/>
            <person name="Chang Y.-J."/>
            <person name="Jeffries C.D."/>
            <person name="Chen A."/>
            <person name="Palaniappan K."/>
            <person name="Chain P."/>
            <person name="Rohde M."/>
            <person name="Goeker M."/>
            <person name="Bristow J."/>
            <person name="Eisen J.A."/>
            <person name="Markowitz V."/>
            <person name="Hugenholtz P."/>
            <person name="Kyrpides N.C."/>
            <person name="Klenk H.-P."/>
            <person name="Brettin T."/>
        </authorList>
    </citation>
    <scope>NUCLEOTIDE SEQUENCE [LARGE SCALE GENOMIC DNA]</scope>
    <source>
        <strain evidence="7">DSM 17836 / JCM 10339 / NBRC 14399</strain>
    </source>
</reference>
<dbReference type="STRING" id="479435.Kfla_0104"/>
<evidence type="ECO:0000256" key="2">
    <source>
        <dbReference type="ARBA" id="ARBA00023125"/>
    </source>
</evidence>
<reference evidence="7" key="1">
    <citation type="submission" date="2009-09" db="EMBL/GenBank/DDBJ databases">
        <title>The complete genome of Kribbella flavida DSM 17836.</title>
        <authorList>
            <consortium name="US DOE Joint Genome Institute (JGI-PGF)"/>
            <person name="Lucas S."/>
            <person name="Copeland A."/>
            <person name="Lapidus A."/>
            <person name="Glavina del Rio T."/>
            <person name="Dalin E."/>
            <person name="Tice H."/>
            <person name="Bruce D."/>
            <person name="Goodwin L."/>
            <person name="Pitluck S."/>
            <person name="Kyrpides N."/>
            <person name="Mavromatis K."/>
            <person name="Ivanova N."/>
            <person name="Saunders E."/>
            <person name="Brettin T."/>
            <person name="Detter J.C."/>
            <person name="Han C."/>
            <person name="Larimer F."/>
            <person name="Land M."/>
            <person name="Hauser L."/>
            <person name="Markowitz V."/>
            <person name="Cheng J.-F."/>
            <person name="Hugenholtz P."/>
            <person name="Woyke T."/>
            <person name="Wu D."/>
            <person name="Pukall R."/>
            <person name="Klenk H.-P."/>
            <person name="Eisen J.A."/>
        </authorList>
    </citation>
    <scope>NUCLEOTIDE SEQUENCE [LARGE SCALE GENOMIC DNA]</scope>
    <source>
        <strain evidence="7">DSM 17836 / JCM 10339 / NBRC 14399</strain>
    </source>
</reference>
<dbReference type="PANTHER" id="PTHR30055">
    <property type="entry name" value="HTH-TYPE TRANSCRIPTIONAL REGULATOR RUTR"/>
    <property type="match status" value="1"/>
</dbReference>
<dbReference type="InterPro" id="IPR036271">
    <property type="entry name" value="Tet_transcr_reg_TetR-rel_C_sf"/>
</dbReference>
<feature type="domain" description="HTH tetR-type" evidence="5">
    <location>
        <begin position="12"/>
        <end position="71"/>
    </location>
</feature>
<dbReference type="SUPFAM" id="SSF48498">
    <property type="entry name" value="Tetracyclin repressor-like, C-terminal domain"/>
    <property type="match status" value="1"/>
</dbReference>
<sequence>MTPDRRLRADARRSREQILRAAEVAFARDGFEASLEAIAKDAGVGSATLHRHFRSRRQLVEAVFHERTEAVIGEATQLATTNPPGPALYYWLRSVLRVTVENRGLAVALLPLPEGTPTDSSCHSRLTDVAEGLIEAARATGDIRADVTAADVLSLVNAIALLAEQPGCTHLDAERLLGLTITGIGPEACASGKDASPRHSLPG</sequence>
<dbReference type="InterPro" id="IPR001647">
    <property type="entry name" value="HTH_TetR"/>
</dbReference>
<keyword evidence="1" id="KW-0805">Transcription regulation</keyword>
<dbReference type="Pfam" id="PF21597">
    <property type="entry name" value="TetR_C_43"/>
    <property type="match status" value="1"/>
</dbReference>
<dbReference type="Gene3D" id="1.10.357.10">
    <property type="entry name" value="Tetracycline Repressor, domain 2"/>
    <property type="match status" value="1"/>
</dbReference>
<dbReference type="PROSITE" id="PS50977">
    <property type="entry name" value="HTH_TETR_2"/>
    <property type="match status" value="1"/>
</dbReference>
<dbReference type="InterPro" id="IPR049445">
    <property type="entry name" value="TetR_SbtR-like_C"/>
</dbReference>
<dbReference type="PRINTS" id="PR00455">
    <property type="entry name" value="HTHTETR"/>
</dbReference>
<evidence type="ECO:0000256" key="4">
    <source>
        <dbReference type="PROSITE-ProRule" id="PRU00335"/>
    </source>
</evidence>
<evidence type="ECO:0000259" key="5">
    <source>
        <dbReference type="PROSITE" id="PS50977"/>
    </source>
</evidence>
<dbReference type="RefSeq" id="WP_012917790.1">
    <property type="nucleotide sequence ID" value="NC_013729.1"/>
</dbReference>
<dbReference type="PANTHER" id="PTHR30055:SF234">
    <property type="entry name" value="HTH-TYPE TRANSCRIPTIONAL REGULATOR BETI"/>
    <property type="match status" value="1"/>
</dbReference>
<dbReference type="AlphaFoldDB" id="D2PRQ3"/>
<dbReference type="Pfam" id="PF00440">
    <property type="entry name" value="TetR_N"/>
    <property type="match status" value="1"/>
</dbReference>
<evidence type="ECO:0000256" key="1">
    <source>
        <dbReference type="ARBA" id="ARBA00023015"/>
    </source>
</evidence>
<dbReference type="SUPFAM" id="SSF46689">
    <property type="entry name" value="Homeodomain-like"/>
    <property type="match status" value="1"/>
</dbReference>
<gene>
    <name evidence="6" type="ordered locus">Kfla_0104</name>
</gene>
<dbReference type="InterPro" id="IPR009057">
    <property type="entry name" value="Homeodomain-like_sf"/>
</dbReference>
<dbReference type="eggNOG" id="COG1309">
    <property type="taxonomic scope" value="Bacteria"/>
</dbReference>
<feature type="DNA-binding region" description="H-T-H motif" evidence="4">
    <location>
        <begin position="34"/>
        <end position="53"/>
    </location>
</feature>
<evidence type="ECO:0000313" key="7">
    <source>
        <dbReference type="Proteomes" id="UP000007967"/>
    </source>
</evidence>
<accession>D2PRQ3</accession>